<organism evidence="7 8">
    <name type="scientific">Magallana gigas</name>
    <name type="common">Pacific oyster</name>
    <name type="synonym">Crassostrea gigas</name>
    <dbReference type="NCBI Taxonomy" id="29159"/>
    <lineage>
        <taxon>Eukaryota</taxon>
        <taxon>Metazoa</taxon>
        <taxon>Spiralia</taxon>
        <taxon>Lophotrochozoa</taxon>
        <taxon>Mollusca</taxon>
        <taxon>Bivalvia</taxon>
        <taxon>Autobranchia</taxon>
        <taxon>Pteriomorphia</taxon>
        <taxon>Ostreida</taxon>
        <taxon>Ostreoidea</taxon>
        <taxon>Ostreidae</taxon>
        <taxon>Magallana</taxon>
    </lineage>
</organism>
<accession>A0A8W8IZR3</accession>
<keyword evidence="4 5" id="KW-0472">Membrane</keyword>
<dbReference type="EnsemblMetazoa" id="G16397.4">
    <property type="protein sequence ID" value="G16397.4:cds"/>
    <property type="gene ID" value="G16397"/>
</dbReference>
<dbReference type="Proteomes" id="UP000005408">
    <property type="component" value="Unassembled WGS sequence"/>
</dbReference>
<dbReference type="EnsemblMetazoa" id="G16397.3">
    <property type="protein sequence ID" value="G16397.3:cds"/>
    <property type="gene ID" value="G16397"/>
</dbReference>
<dbReference type="OrthoDB" id="6209908at2759"/>
<evidence type="ECO:0000256" key="4">
    <source>
        <dbReference type="ARBA" id="ARBA00023136"/>
    </source>
</evidence>
<comment type="subcellular location">
    <subcellularLocation>
        <location evidence="1">Membrane</location>
        <topology evidence="1">Multi-pass membrane protein</topology>
    </subcellularLocation>
</comment>
<keyword evidence="3 5" id="KW-1133">Transmembrane helix</keyword>
<name>A0A8W8IZR3_MAGGI</name>
<evidence type="ECO:0000256" key="1">
    <source>
        <dbReference type="ARBA" id="ARBA00004141"/>
    </source>
</evidence>
<evidence type="ECO:0000259" key="6">
    <source>
        <dbReference type="Pfam" id="PF13705"/>
    </source>
</evidence>
<feature type="transmembrane region" description="Helical" evidence="5">
    <location>
        <begin position="34"/>
        <end position="54"/>
    </location>
</feature>
<keyword evidence="8" id="KW-1185">Reference proteome</keyword>
<dbReference type="AlphaFoldDB" id="A0A8W8IZR3"/>
<dbReference type="EnsemblMetazoa" id="G16397.2">
    <property type="protein sequence ID" value="G16397.2:cds"/>
    <property type="gene ID" value="G16397"/>
</dbReference>
<proteinExistence type="predicted"/>
<dbReference type="Pfam" id="PF13705">
    <property type="entry name" value="TRC8_N"/>
    <property type="match status" value="1"/>
</dbReference>
<feature type="domain" description="TRC8-like N-terminal" evidence="6">
    <location>
        <begin position="12"/>
        <end position="276"/>
    </location>
</feature>
<feature type="transmembrane region" description="Helical" evidence="5">
    <location>
        <begin position="66"/>
        <end position="83"/>
    </location>
</feature>
<dbReference type="GO" id="GO:0016020">
    <property type="term" value="C:membrane"/>
    <property type="evidence" value="ECO:0007669"/>
    <property type="project" value="UniProtKB-SubCell"/>
</dbReference>
<keyword evidence="2 5" id="KW-0812">Transmembrane</keyword>
<evidence type="ECO:0000313" key="8">
    <source>
        <dbReference type="Proteomes" id="UP000005408"/>
    </source>
</evidence>
<dbReference type="EnsemblMetazoa" id="G16397.6">
    <property type="protein sequence ID" value="G16397.6:cds"/>
    <property type="gene ID" value="G16397"/>
</dbReference>
<evidence type="ECO:0000313" key="7">
    <source>
        <dbReference type="EnsemblMetazoa" id="G16397.2:cds"/>
    </source>
</evidence>
<evidence type="ECO:0000256" key="2">
    <source>
        <dbReference type="ARBA" id="ARBA00022692"/>
    </source>
</evidence>
<reference evidence="7" key="1">
    <citation type="submission" date="2022-08" db="UniProtKB">
        <authorList>
            <consortium name="EnsemblMetazoa"/>
        </authorList>
    </citation>
    <scope>IDENTIFICATION</scope>
    <source>
        <strain evidence="7">05x7-T-G4-1.051#20</strain>
    </source>
</reference>
<sequence>MLTRGHLWIGLTAVLRLPAFFILEKWFLSTPGDVWYEVLASTIGLFLAISLTCLRQDHLFELYRNLLSLLLLTIAYFYSQRILDDTISSENKINAIALFGTFLATSIFGLLANYISIGTEFKVFMTFSLPVILTCEYLRLPGSVIQYVQCFSDGLLYCFLVYHTLRVLISAVNNLVREIKTTSVMNIFGVYLDVKSLVHSLFVQQQLMLFWLTSFSYNALYYAMQSAETNLFQVDWGTISSLCVSNCCKTYVGLIATSVAAAYASCFVRSLLIFVITDVITDVM</sequence>
<feature type="transmembrane region" description="Helical" evidence="5">
    <location>
        <begin position="95"/>
        <end position="115"/>
    </location>
</feature>
<evidence type="ECO:0000256" key="3">
    <source>
        <dbReference type="ARBA" id="ARBA00022989"/>
    </source>
</evidence>
<dbReference type="OMA" id="VILTCEY"/>
<protein>
    <recommendedName>
        <fullName evidence="6">TRC8-like N-terminal domain-containing protein</fullName>
    </recommendedName>
</protein>
<dbReference type="InterPro" id="IPR025754">
    <property type="entry name" value="TRC8_N_dom"/>
</dbReference>
<evidence type="ECO:0000256" key="5">
    <source>
        <dbReference type="SAM" id="Phobius"/>
    </source>
</evidence>
<feature type="transmembrane region" description="Helical" evidence="5">
    <location>
        <begin position="7"/>
        <end position="28"/>
    </location>
</feature>